<feature type="transmembrane region" description="Helical" evidence="6">
    <location>
        <begin position="420"/>
        <end position="439"/>
    </location>
</feature>
<feature type="transmembrane region" description="Helical" evidence="6">
    <location>
        <begin position="249"/>
        <end position="267"/>
    </location>
</feature>
<accession>A0A0C2MHD1</accession>
<proteinExistence type="inferred from homology"/>
<feature type="transmembrane region" description="Helical" evidence="6">
    <location>
        <begin position="330"/>
        <end position="354"/>
    </location>
</feature>
<evidence type="ECO:0000256" key="3">
    <source>
        <dbReference type="ARBA" id="ARBA00022692"/>
    </source>
</evidence>
<dbReference type="InterPro" id="IPR008429">
    <property type="entry name" value="CLPTM1"/>
</dbReference>
<evidence type="ECO:0000256" key="6">
    <source>
        <dbReference type="SAM" id="Phobius"/>
    </source>
</evidence>
<dbReference type="GO" id="GO:0016020">
    <property type="term" value="C:membrane"/>
    <property type="evidence" value="ECO:0007669"/>
    <property type="project" value="UniProtKB-SubCell"/>
</dbReference>
<name>A0A0C2MHD1_THEKT</name>
<dbReference type="OrthoDB" id="378564at2759"/>
<gene>
    <name evidence="7" type="ORF">RF11_08125</name>
</gene>
<sequence length="552" mass="64766">MEQAHETVEQPQDPLYWRILTLIRDVVTQMLIFYFVWGFFKSSSKSKHKNDTKICYNAFHTGQQIFYHVFVSETAFPNSYNTSTLVFKDESTNFMVWNDEIRFNYTFPVSENMHNNGSLYVIACISSHNKLPHFSQQFGYSNSDYACKIHQLTKFKKLKRTGRKNLISGESSEQVTEEIVTNHWHPNITIATLFDNRPFACPGLGNRDIFSDHLVIRPDNESYFPMMIFNEYWNLQADYHPISPENRTLSLFITISPISFFKFQFYMSADLKKNMMFFDQDDSSDDMMKKLVLTTPLYLIVLTVCVSLAHSFFEFLAFKNDIQFWKGRKDLTGLSVSNVLFGLFQSVVVFLYIFDNQGNFMLVIGSGIGCLIDAWKITKVIDVSIDRTRRIGPFPSLLFKDKSTYVESDTKKYDIMALKYLSVVLFPMFIGYSVYSLFYNEHKGWYSFVLSLIYGFLLTFGFIMMTPQLFINYKMKSVAHLPWRMLTYKALNTFIDDIFAFVIHTPTMYRLGCLRDDVIFFVYLYQRWKYPIDKKRVNEFGTTGEDSKPKIE</sequence>
<evidence type="ECO:0000256" key="4">
    <source>
        <dbReference type="ARBA" id="ARBA00022989"/>
    </source>
</evidence>
<evidence type="ECO:0000313" key="7">
    <source>
        <dbReference type="EMBL" id="KII63739.1"/>
    </source>
</evidence>
<dbReference type="GO" id="GO:0012505">
    <property type="term" value="C:endomembrane system"/>
    <property type="evidence" value="ECO:0007669"/>
    <property type="project" value="TreeGrafter"/>
</dbReference>
<dbReference type="PANTHER" id="PTHR21347:SF14">
    <property type="entry name" value="LIPID SCRAMBLASE CLPTM1-RELATED"/>
    <property type="match status" value="1"/>
</dbReference>
<keyword evidence="8" id="KW-1185">Reference proteome</keyword>
<feature type="transmembrane region" description="Helical" evidence="6">
    <location>
        <begin position="297"/>
        <end position="318"/>
    </location>
</feature>
<keyword evidence="3 6" id="KW-0812">Transmembrane</keyword>
<dbReference type="PANTHER" id="PTHR21347">
    <property type="entry name" value="CLEFT LIP AND PALATE ASSOCIATED TRANSMEMBRANE PROTEIN-RELATED"/>
    <property type="match status" value="1"/>
</dbReference>
<feature type="transmembrane region" description="Helical" evidence="6">
    <location>
        <begin position="15"/>
        <end position="40"/>
    </location>
</feature>
<dbReference type="Pfam" id="PF05602">
    <property type="entry name" value="CLPTM1"/>
    <property type="match status" value="1"/>
</dbReference>
<evidence type="ECO:0000256" key="1">
    <source>
        <dbReference type="ARBA" id="ARBA00004141"/>
    </source>
</evidence>
<protein>
    <submittedName>
        <fullName evidence="7">Cleft lip and palate transmembrane protein 1</fullName>
    </submittedName>
</protein>
<dbReference type="AlphaFoldDB" id="A0A0C2MHD1"/>
<feature type="transmembrane region" description="Helical" evidence="6">
    <location>
        <begin position="445"/>
        <end position="466"/>
    </location>
</feature>
<comment type="subcellular location">
    <subcellularLocation>
        <location evidence="1">Membrane</location>
        <topology evidence="1">Multi-pass membrane protein</topology>
    </subcellularLocation>
</comment>
<evidence type="ECO:0000313" key="8">
    <source>
        <dbReference type="Proteomes" id="UP000031668"/>
    </source>
</evidence>
<comment type="similarity">
    <text evidence="2">Belongs to the CLPTM1 family.</text>
</comment>
<keyword evidence="5 6" id="KW-0472">Membrane</keyword>
<dbReference type="EMBL" id="JWZT01004602">
    <property type="protein sequence ID" value="KII63739.1"/>
    <property type="molecule type" value="Genomic_DNA"/>
</dbReference>
<evidence type="ECO:0000256" key="5">
    <source>
        <dbReference type="ARBA" id="ARBA00023136"/>
    </source>
</evidence>
<evidence type="ECO:0000256" key="2">
    <source>
        <dbReference type="ARBA" id="ARBA00009310"/>
    </source>
</evidence>
<keyword evidence="4 6" id="KW-1133">Transmembrane helix</keyword>
<comment type="caution">
    <text evidence="7">The sequence shown here is derived from an EMBL/GenBank/DDBJ whole genome shotgun (WGS) entry which is preliminary data.</text>
</comment>
<dbReference type="Proteomes" id="UP000031668">
    <property type="component" value="Unassembled WGS sequence"/>
</dbReference>
<reference evidence="7 8" key="1">
    <citation type="journal article" date="2014" name="Genome Biol. Evol.">
        <title>The genome of the myxosporean Thelohanellus kitauei shows adaptations to nutrient acquisition within its fish host.</title>
        <authorList>
            <person name="Yang Y."/>
            <person name="Xiong J."/>
            <person name="Zhou Z."/>
            <person name="Huo F."/>
            <person name="Miao W."/>
            <person name="Ran C."/>
            <person name="Liu Y."/>
            <person name="Zhang J."/>
            <person name="Feng J."/>
            <person name="Wang M."/>
            <person name="Wang M."/>
            <person name="Wang L."/>
            <person name="Yao B."/>
        </authorList>
    </citation>
    <scope>NUCLEOTIDE SEQUENCE [LARGE SCALE GENOMIC DNA]</scope>
    <source>
        <strain evidence="7">Wuqing</strain>
    </source>
</reference>
<organism evidence="7 8">
    <name type="scientific">Thelohanellus kitauei</name>
    <name type="common">Myxosporean</name>
    <dbReference type="NCBI Taxonomy" id="669202"/>
    <lineage>
        <taxon>Eukaryota</taxon>
        <taxon>Metazoa</taxon>
        <taxon>Cnidaria</taxon>
        <taxon>Myxozoa</taxon>
        <taxon>Myxosporea</taxon>
        <taxon>Bivalvulida</taxon>
        <taxon>Platysporina</taxon>
        <taxon>Myxobolidae</taxon>
        <taxon>Thelohanellus</taxon>
    </lineage>
</organism>